<sequence length="162" mass="18448">MVDIEKNEIIKTIDFSHVCDAIASDDQMLVISSTEKSMLVILNDESHTILEGVVADRVALFNENIYGTLYKLKAKQVNCYTSTGEPLWTFQHKDIVSPRELALDMKGFVYIASRGNNSIVVVSPDGKTCKTILSDYDGIKHPYGYRHQQRNWSYDSVNSYMW</sequence>
<comment type="caution">
    <text evidence="1">The sequence shown here is derived from an EMBL/GenBank/DDBJ whole genome shotgun (WGS) entry which is preliminary data.</text>
</comment>
<gene>
    <name evidence="1" type="ORF">MEDL_15975</name>
</gene>
<dbReference type="AlphaFoldDB" id="A0A8S3R3I9"/>
<evidence type="ECO:0000313" key="2">
    <source>
        <dbReference type="Proteomes" id="UP000683360"/>
    </source>
</evidence>
<dbReference type="InterPro" id="IPR011042">
    <property type="entry name" value="6-blade_b-propeller_TolB-like"/>
</dbReference>
<keyword evidence="2" id="KW-1185">Reference proteome</keyword>
<proteinExistence type="predicted"/>
<name>A0A8S3R3I9_MYTED</name>
<dbReference type="Gene3D" id="2.120.10.30">
    <property type="entry name" value="TolB, C-terminal domain"/>
    <property type="match status" value="1"/>
</dbReference>
<accession>A0A8S3R3I9</accession>
<dbReference type="SUPFAM" id="SSF101898">
    <property type="entry name" value="NHL repeat"/>
    <property type="match status" value="1"/>
</dbReference>
<evidence type="ECO:0000313" key="1">
    <source>
        <dbReference type="EMBL" id="CAG2201343.1"/>
    </source>
</evidence>
<protein>
    <submittedName>
        <fullName evidence="1">Uncharacterized protein</fullName>
    </submittedName>
</protein>
<dbReference type="Proteomes" id="UP000683360">
    <property type="component" value="Unassembled WGS sequence"/>
</dbReference>
<dbReference type="EMBL" id="CAJPWZ010000841">
    <property type="protein sequence ID" value="CAG2201343.1"/>
    <property type="molecule type" value="Genomic_DNA"/>
</dbReference>
<reference evidence="1" key="1">
    <citation type="submission" date="2021-03" db="EMBL/GenBank/DDBJ databases">
        <authorList>
            <person name="Bekaert M."/>
        </authorList>
    </citation>
    <scope>NUCLEOTIDE SEQUENCE</scope>
</reference>
<dbReference type="OrthoDB" id="6124404at2759"/>
<organism evidence="1 2">
    <name type="scientific">Mytilus edulis</name>
    <name type="common">Blue mussel</name>
    <dbReference type="NCBI Taxonomy" id="6550"/>
    <lineage>
        <taxon>Eukaryota</taxon>
        <taxon>Metazoa</taxon>
        <taxon>Spiralia</taxon>
        <taxon>Lophotrochozoa</taxon>
        <taxon>Mollusca</taxon>
        <taxon>Bivalvia</taxon>
        <taxon>Autobranchia</taxon>
        <taxon>Pteriomorphia</taxon>
        <taxon>Mytilida</taxon>
        <taxon>Mytiloidea</taxon>
        <taxon>Mytilidae</taxon>
        <taxon>Mytilinae</taxon>
        <taxon>Mytilus</taxon>
    </lineage>
</organism>